<evidence type="ECO:0000313" key="2">
    <source>
        <dbReference type="Proteomes" id="UP000305196"/>
    </source>
</evidence>
<dbReference type="VEuPathDB" id="PlasmoDB:PVW1_140005000"/>
<proteinExistence type="predicted"/>
<dbReference type="Pfam" id="PF05795">
    <property type="entry name" value="Plasmodium_Vir"/>
    <property type="match status" value="2"/>
</dbReference>
<sequence length="343" mass="39784">MEGSSLFEGLGDYFKIGSVGLTLDKFYRTLNQDDNNLDDYRTECKSLLSENRHFKYYRLCQKLLRYLKSSSKISANNDSAYNECLLFNYWAYGELARRYVYKYDTKVNPAFGELNRVWNDLVENEKNLDYYNKCKPNFNIATQEDWWQRKELYNYCVNYKSLSQTANIYKDSCKVIYSYIKSYAPLYDHFKERCIPGSNYKCPEFYSKCEGYHPDTVLPLLDCHKDIKEEELSLAVKVPSKESPQYIPPRDTFSPDDLRLKNASSPPLTKAGDVLLGVVATAMTSGALYKFTPLGNILRNIFGWNNNMRNFNGGDNELFDYASEPFNPFSGGAEEHYIGYHPA</sequence>
<dbReference type="EMBL" id="FLYI01000508">
    <property type="protein sequence ID" value="SCA82173.1"/>
    <property type="molecule type" value="Genomic_DNA"/>
</dbReference>
<gene>
    <name evidence="1" type="ORF">PVC01_000120700</name>
</gene>
<evidence type="ECO:0000313" key="1">
    <source>
        <dbReference type="EMBL" id="SCA82173.1"/>
    </source>
</evidence>
<dbReference type="VEuPathDB" id="PlasmoDB:PVP01_0009380"/>
<dbReference type="Proteomes" id="UP000305196">
    <property type="component" value="Unassembled WGS sequence"/>
</dbReference>
<dbReference type="AlphaFoldDB" id="A0A1G4EEY2"/>
<dbReference type="VEuPathDB" id="PlasmoDB:PVX_061190"/>
<organism evidence="1 2">
    <name type="scientific">Plasmodium vivax</name>
    <name type="common">malaria parasite P. vivax</name>
    <dbReference type="NCBI Taxonomy" id="5855"/>
    <lineage>
        <taxon>Eukaryota</taxon>
        <taxon>Sar</taxon>
        <taxon>Alveolata</taxon>
        <taxon>Apicomplexa</taxon>
        <taxon>Aconoidasida</taxon>
        <taxon>Haemosporida</taxon>
        <taxon>Plasmodiidae</taxon>
        <taxon>Plasmodium</taxon>
        <taxon>Plasmodium (Plasmodium)</taxon>
    </lineage>
</organism>
<accession>A0A1G4EEY2</accession>
<dbReference type="VEuPathDB" id="PlasmoDB:PVPAM_050006900"/>
<name>A0A1G4EEY2_PLAVI</name>
<dbReference type="InterPro" id="IPR008780">
    <property type="entry name" value="Plasmodium_Vir"/>
</dbReference>
<protein>
    <submittedName>
        <fullName evidence="1">VIR protein</fullName>
    </submittedName>
</protein>
<reference evidence="1 2" key="1">
    <citation type="submission" date="2016-07" db="EMBL/GenBank/DDBJ databases">
        <authorList>
            <consortium name="Pathogen Informatics"/>
        </authorList>
    </citation>
    <scope>NUCLEOTIDE SEQUENCE [LARGE SCALE GENOMIC DNA]</scope>
</reference>